<dbReference type="SUPFAM" id="SSF51735">
    <property type="entry name" value="NAD(P)-binding Rossmann-fold domains"/>
    <property type="match status" value="1"/>
</dbReference>
<evidence type="ECO:0000256" key="1">
    <source>
        <dbReference type="ARBA" id="ARBA00006484"/>
    </source>
</evidence>
<organism evidence="3">
    <name type="scientific">marine sediment metagenome</name>
    <dbReference type="NCBI Taxonomy" id="412755"/>
    <lineage>
        <taxon>unclassified sequences</taxon>
        <taxon>metagenomes</taxon>
        <taxon>ecological metagenomes</taxon>
    </lineage>
</organism>
<reference evidence="3" key="1">
    <citation type="journal article" date="2015" name="Nature">
        <title>Complex archaea that bridge the gap between prokaryotes and eukaryotes.</title>
        <authorList>
            <person name="Spang A."/>
            <person name="Saw J.H."/>
            <person name="Jorgensen S.L."/>
            <person name="Zaremba-Niedzwiedzka K."/>
            <person name="Martijn J."/>
            <person name="Lind A.E."/>
            <person name="van Eijk R."/>
            <person name="Schleper C."/>
            <person name="Guy L."/>
            <person name="Ettema T.J."/>
        </authorList>
    </citation>
    <scope>NUCLEOTIDE SEQUENCE</scope>
</reference>
<keyword evidence="2" id="KW-0560">Oxidoreductase</keyword>
<dbReference type="PRINTS" id="PR00081">
    <property type="entry name" value="GDHRDH"/>
</dbReference>
<name>A0A0F9BKD5_9ZZZZ</name>
<evidence type="ECO:0000256" key="2">
    <source>
        <dbReference type="ARBA" id="ARBA00023002"/>
    </source>
</evidence>
<gene>
    <name evidence="3" type="ORF">LCGC14_2436200</name>
</gene>
<accession>A0A0F9BKD5</accession>
<protein>
    <recommendedName>
        <fullName evidence="4">Short-chain dehydrogenase/reductase SDR</fullName>
    </recommendedName>
</protein>
<dbReference type="PANTHER" id="PTHR43639">
    <property type="entry name" value="OXIDOREDUCTASE, SHORT-CHAIN DEHYDROGENASE/REDUCTASE FAMILY (AFU_ORTHOLOGUE AFUA_5G02870)"/>
    <property type="match status" value="1"/>
</dbReference>
<evidence type="ECO:0000313" key="3">
    <source>
        <dbReference type="EMBL" id="KKL22364.1"/>
    </source>
</evidence>
<dbReference type="InterPro" id="IPR036291">
    <property type="entry name" value="NAD(P)-bd_dom_sf"/>
</dbReference>
<comment type="similarity">
    <text evidence="1">Belongs to the short-chain dehydrogenases/reductases (SDR) family.</text>
</comment>
<evidence type="ECO:0008006" key="4">
    <source>
        <dbReference type="Google" id="ProtNLM"/>
    </source>
</evidence>
<proteinExistence type="inferred from homology"/>
<dbReference type="Gene3D" id="3.40.50.720">
    <property type="entry name" value="NAD(P)-binding Rossmann-like Domain"/>
    <property type="match status" value="1"/>
</dbReference>
<dbReference type="InterPro" id="IPR002347">
    <property type="entry name" value="SDR_fam"/>
</dbReference>
<dbReference type="AlphaFoldDB" id="A0A0F9BKD5"/>
<sequence>MGRLEDKVAIITGAAKGIGENVAKLFAREGARVVVTNVSEEEAKKVAAEINSEGHEAIFVKLDVSKEEDWKRAMDATVEKYGKLNILVNNAGVSLGKNIEETTREEWDRLMDLNVRVLFLFCREAGRHMLGAGGGHIVNIISGLAERGLSNSVAY</sequence>
<feature type="non-terminal residue" evidence="3">
    <location>
        <position position="155"/>
    </location>
</feature>
<comment type="caution">
    <text evidence="3">The sequence shown here is derived from an EMBL/GenBank/DDBJ whole genome shotgun (WGS) entry which is preliminary data.</text>
</comment>
<dbReference type="EMBL" id="LAZR01037380">
    <property type="protein sequence ID" value="KKL22364.1"/>
    <property type="molecule type" value="Genomic_DNA"/>
</dbReference>
<dbReference type="GO" id="GO:0016491">
    <property type="term" value="F:oxidoreductase activity"/>
    <property type="evidence" value="ECO:0007669"/>
    <property type="project" value="UniProtKB-KW"/>
</dbReference>
<dbReference type="Pfam" id="PF00106">
    <property type="entry name" value="adh_short"/>
    <property type="match status" value="1"/>
</dbReference>
<dbReference type="PANTHER" id="PTHR43639:SF1">
    <property type="entry name" value="SHORT-CHAIN DEHYDROGENASE_REDUCTASE FAMILY PROTEIN"/>
    <property type="match status" value="1"/>
</dbReference>